<keyword evidence="1" id="KW-1133">Transmembrane helix</keyword>
<dbReference type="EMBL" id="JBBPBN010000043">
    <property type="protein sequence ID" value="KAK8997373.1"/>
    <property type="molecule type" value="Genomic_DNA"/>
</dbReference>
<sequence>MAFCAGDLGILHAILSFPIGAFIPFLLLKYYNKPDASPFEDNAVVISAFFIATLTYVAAMATELKLRLDGVDCPNIIASIARLSAPFASILLVSIPFPCLGLFLMVIWCGFFVKLALIDSYRELSESKLVRDAAGRMSYLIRIKILRREVEKEEINEDQACATVDSVV</sequence>
<gene>
    <name evidence="2" type="ORF">V6N11_020853</name>
</gene>
<feature type="transmembrane region" description="Helical" evidence="1">
    <location>
        <begin position="12"/>
        <end position="31"/>
    </location>
</feature>
<proteinExistence type="predicted"/>
<dbReference type="Proteomes" id="UP001396334">
    <property type="component" value="Unassembled WGS sequence"/>
</dbReference>
<dbReference type="PANTHER" id="PTHR34115:SF13">
    <property type="entry name" value="RPB1A"/>
    <property type="match status" value="1"/>
</dbReference>
<reference evidence="2 3" key="1">
    <citation type="journal article" date="2024" name="G3 (Bethesda)">
        <title>Genome assembly of Hibiscus sabdariffa L. provides insights into metabolisms of medicinal natural products.</title>
        <authorList>
            <person name="Kim T."/>
        </authorList>
    </citation>
    <scope>NUCLEOTIDE SEQUENCE [LARGE SCALE GENOMIC DNA]</scope>
    <source>
        <strain evidence="2">TK-2024</strain>
        <tissue evidence="2">Old leaves</tissue>
    </source>
</reference>
<organism evidence="2 3">
    <name type="scientific">Hibiscus sabdariffa</name>
    <name type="common">roselle</name>
    <dbReference type="NCBI Taxonomy" id="183260"/>
    <lineage>
        <taxon>Eukaryota</taxon>
        <taxon>Viridiplantae</taxon>
        <taxon>Streptophyta</taxon>
        <taxon>Embryophyta</taxon>
        <taxon>Tracheophyta</taxon>
        <taxon>Spermatophyta</taxon>
        <taxon>Magnoliopsida</taxon>
        <taxon>eudicotyledons</taxon>
        <taxon>Gunneridae</taxon>
        <taxon>Pentapetalae</taxon>
        <taxon>rosids</taxon>
        <taxon>malvids</taxon>
        <taxon>Malvales</taxon>
        <taxon>Malvaceae</taxon>
        <taxon>Malvoideae</taxon>
        <taxon>Hibiscus</taxon>
    </lineage>
</organism>
<evidence type="ECO:0000256" key="1">
    <source>
        <dbReference type="SAM" id="Phobius"/>
    </source>
</evidence>
<keyword evidence="1" id="KW-0812">Transmembrane</keyword>
<dbReference type="PANTHER" id="PTHR34115">
    <property type="entry name" value="PROTEIN, PUTATIVE-RELATED"/>
    <property type="match status" value="1"/>
</dbReference>
<comment type="caution">
    <text evidence="2">The sequence shown here is derived from an EMBL/GenBank/DDBJ whole genome shotgun (WGS) entry which is preliminary data.</text>
</comment>
<dbReference type="InterPro" id="IPR053258">
    <property type="entry name" value="Ca-permeable_cation_channel"/>
</dbReference>
<protein>
    <submittedName>
        <fullName evidence="2">Uncharacterized protein</fullName>
    </submittedName>
</protein>
<keyword evidence="1" id="KW-0472">Membrane</keyword>
<evidence type="ECO:0000313" key="3">
    <source>
        <dbReference type="Proteomes" id="UP001396334"/>
    </source>
</evidence>
<keyword evidence="3" id="KW-1185">Reference proteome</keyword>
<name>A0ABR2Q9Q3_9ROSI</name>
<evidence type="ECO:0000313" key="2">
    <source>
        <dbReference type="EMBL" id="KAK8997373.1"/>
    </source>
</evidence>
<accession>A0ABR2Q9Q3</accession>
<feature type="transmembrane region" description="Helical" evidence="1">
    <location>
        <begin position="43"/>
        <end position="64"/>
    </location>
</feature>
<feature type="transmembrane region" description="Helical" evidence="1">
    <location>
        <begin position="101"/>
        <end position="118"/>
    </location>
</feature>